<dbReference type="NCBIfam" id="TIGR01400">
    <property type="entry name" value="fliR"/>
    <property type="match status" value="1"/>
</dbReference>
<dbReference type="PANTHER" id="PTHR30065">
    <property type="entry name" value="FLAGELLAR BIOSYNTHETIC PROTEIN FLIR"/>
    <property type="match status" value="1"/>
</dbReference>
<evidence type="ECO:0000256" key="5">
    <source>
        <dbReference type="ARBA" id="ARBA00022692"/>
    </source>
</evidence>
<keyword evidence="11" id="KW-0282">Flagellum</keyword>
<evidence type="ECO:0000256" key="9">
    <source>
        <dbReference type="NCBIfam" id="TIGR01400"/>
    </source>
</evidence>
<feature type="transmembrane region" description="Helical" evidence="10">
    <location>
        <begin position="219"/>
        <end position="241"/>
    </location>
</feature>
<feature type="transmembrane region" description="Helical" evidence="10">
    <location>
        <begin position="176"/>
        <end position="198"/>
    </location>
</feature>
<gene>
    <name evidence="11" type="primary">fliR</name>
    <name evidence="11" type="ORF">IEO70_13860</name>
</gene>
<evidence type="ECO:0000256" key="4">
    <source>
        <dbReference type="ARBA" id="ARBA00022475"/>
    </source>
</evidence>
<evidence type="ECO:0000256" key="2">
    <source>
        <dbReference type="ARBA" id="ARBA00009772"/>
    </source>
</evidence>
<keyword evidence="5 10" id="KW-0812">Transmembrane</keyword>
<reference evidence="11" key="1">
    <citation type="submission" date="2020-09" db="EMBL/GenBank/DDBJ databases">
        <title>Bacillus faecalis sp. nov., a moderately halophilic bacterium isolated from cow faeces.</title>
        <authorList>
            <person name="Jiang L."/>
            <person name="Lee J."/>
        </authorList>
    </citation>
    <scope>NUCLEOTIDE SEQUENCE</scope>
    <source>
        <strain evidence="11">AGMB 02131</strain>
    </source>
</reference>
<feature type="transmembrane region" description="Helical" evidence="10">
    <location>
        <begin position="35"/>
        <end position="52"/>
    </location>
</feature>
<dbReference type="PRINTS" id="PR00953">
    <property type="entry name" value="TYPE3IMRPROT"/>
</dbReference>
<keyword evidence="4 10" id="KW-1003">Cell membrane</keyword>
<dbReference type="GO" id="GO:0009425">
    <property type="term" value="C:bacterial-type flagellum basal body"/>
    <property type="evidence" value="ECO:0007669"/>
    <property type="project" value="UniProtKB-SubCell"/>
</dbReference>
<dbReference type="PANTHER" id="PTHR30065:SF1">
    <property type="entry name" value="SURFACE PRESENTATION OF ANTIGENS PROTEIN SPAR"/>
    <property type="match status" value="1"/>
</dbReference>
<evidence type="ECO:0000313" key="11">
    <source>
        <dbReference type="EMBL" id="MBD3109429.1"/>
    </source>
</evidence>
<sequence>MEVLVPSFSGFLLILVRVTSFFITMPIYSHRSLPAMHRIGIGVFLSWIMYYTMEIPVFEIDASYYLLIIKEALVGLLIGFIAYLMLSAIQIAGGFIDFQMGLAIANVIDPQTGVQSPLVGQYLYMFALLFLLATNGHHLLMDGIFYSYQFVPIDQYFIDFSREGLLEFVIMSFNQMFIIAFQMAIPVVGSLFIVDVALGILARTMPQLNVFVVGLPIKLFVSFVVLLIVMGVTMTVVGQLFEYTLLTMRGLMDWMGGA</sequence>
<protein>
    <recommendedName>
        <fullName evidence="3 9">Flagellar biosynthetic protein FliR</fullName>
    </recommendedName>
</protein>
<dbReference type="RefSeq" id="WP_190998961.1">
    <property type="nucleotide sequence ID" value="NZ_JACXSI010000034.1"/>
</dbReference>
<comment type="similarity">
    <text evidence="2 10">Belongs to the FliR/MopE/SpaR family.</text>
</comment>
<comment type="function">
    <text evidence="1 10">Role in flagellar biosynthesis.</text>
</comment>
<dbReference type="Pfam" id="PF01311">
    <property type="entry name" value="Bac_export_1"/>
    <property type="match status" value="1"/>
</dbReference>
<keyword evidence="11" id="KW-0966">Cell projection</keyword>
<keyword evidence="12" id="KW-1185">Reference proteome</keyword>
<dbReference type="GO" id="GO:0006605">
    <property type="term" value="P:protein targeting"/>
    <property type="evidence" value="ECO:0007669"/>
    <property type="project" value="UniProtKB-UniRule"/>
</dbReference>
<accession>A0A927CYG7</accession>
<evidence type="ECO:0000256" key="8">
    <source>
        <dbReference type="ARBA" id="ARBA00023143"/>
    </source>
</evidence>
<name>A0A927CYG7_9BACI</name>
<evidence type="ECO:0000256" key="3">
    <source>
        <dbReference type="ARBA" id="ARBA00021717"/>
    </source>
</evidence>
<keyword evidence="8 10" id="KW-0975">Bacterial flagellum</keyword>
<dbReference type="InterPro" id="IPR002010">
    <property type="entry name" value="T3SS_IM_R"/>
</dbReference>
<dbReference type="AlphaFoldDB" id="A0A927CYG7"/>
<keyword evidence="11" id="KW-0969">Cilium</keyword>
<feature type="transmembrane region" description="Helical" evidence="10">
    <location>
        <begin position="64"/>
        <end position="86"/>
    </location>
</feature>
<evidence type="ECO:0000256" key="6">
    <source>
        <dbReference type="ARBA" id="ARBA00022989"/>
    </source>
</evidence>
<evidence type="ECO:0000256" key="7">
    <source>
        <dbReference type="ARBA" id="ARBA00023136"/>
    </source>
</evidence>
<keyword evidence="6 10" id="KW-1133">Transmembrane helix</keyword>
<evidence type="ECO:0000313" key="12">
    <source>
        <dbReference type="Proteomes" id="UP000602076"/>
    </source>
</evidence>
<comment type="caution">
    <text evidence="11">The sequence shown here is derived from an EMBL/GenBank/DDBJ whole genome shotgun (WGS) entry which is preliminary data.</text>
</comment>
<dbReference type="GO" id="GO:0044780">
    <property type="term" value="P:bacterial-type flagellum assembly"/>
    <property type="evidence" value="ECO:0007669"/>
    <property type="project" value="UniProtKB-UniRule"/>
</dbReference>
<dbReference type="EMBL" id="JACXSI010000034">
    <property type="protein sequence ID" value="MBD3109429.1"/>
    <property type="molecule type" value="Genomic_DNA"/>
</dbReference>
<dbReference type="GO" id="GO:0005886">
    <property type="term" value="C:plasma membrane"/>
    <property type="evidence" value="ECO:0007669"/>
    <property type="project" value="UniProtKB-SubCell"/>
</dbReference>
<keyword evidence="7 10" id="KW-0472">Membrane</keyword>
<evidence type="ECO:0000256" key="1">
    <source>
        <dbReference type="ARBA" id="ARBA00002578"/>
    </source>
</evidence>
<evidence type="ECO:0000256" key="10">
    <source>
        <dbReference type="RuleBase" id="RU362071"/>
    </source>
</evidence>
<proteinExistence type="inferred from homology"/>
<dbReference type="Proteomes" id="UP000602076">
    <property type="component" value="Unassembled WGS sequence"/>
</dbReference>
<comment type="subcellular location">
    <subcellularLocation>
        <location evidence="10">Cell membrane</location>
        <topology evidence="10">Multi-pass membrane protein</topology>
    </subcellularLocation>
    <subcellularLocation>
        <location evidence="10">Bacterial flagellum basal body</location>
    </subcellularLocation>
</comment>
<feature type="transmembrane region" description="Helical" evidence="10">
    <location>
        <begin position="122"/>
        <end position="140"/>
    </location>
</feature>
<organism evidence="11 12">
    <name type="scientific">Peribacillus faecalis</name>
    <dbReference type="NCBI Taxonomy" id="2772559"/>
    <lineage>
        <taxon>Bacteria</taxon>
        <taxon>Bacillati</taxon>
        <taxon>Bacillota</taxon>
        <taxon>Bacilli</taxon>
        <taxon>Bacillales</taxon>
        <taxon>Bacillaceae</taxon>
        <taxon>Peribacillus</taxon>
    </lineage>
</organism>
<dbReference type="InterPro" id="IPR006303">
    <property type="entry name" value="FliR"/>
</dbReference>
<feature type="transmembrane region" description="Helical" evidence="10">
    <location>
        <begin position="6"/>
        <end position="28"/>
    </location>
</feature>